<sequence>MSTTFTWQGFAILSAVFAALTAILGKLGVAHLNSNMATLIRTGVILLVTAAIISLRSEWQRPSGGNWVGWTCLIASGVATGLSWLCYFRALQLGPVSLVAPVDKLSVALVMLAGWLVLGEPFTLKAAAGGGLIVLGSLILLL</sequence>
<dbReference type="RefSeq" id="WP_071075067.1">
    <property type="nucleotide sequence ID" value="NZ_LFKP01000001.1"/>
</dbReference>
<keyword evidence="1" id="KW-0812">Transmembrane</keyword>
<keyword evidence="1" id="KW-0472">Membrane</keyword>
<protein>
    <submittedName>
        <fullName evidence="3">Membrane protein</fullName>
    </submittedName>
</protein>
<feature type="transmembrane region" description="Helical" evidence="1">
    <location>
        <begin position="124"/>
        <end position="141"/>
    </location>
</feature>
<dbReference type="SUPFAM" id="SSF103481">
    <property type="entry name" value="Multidrug resistance efflux transporter EmrE"/>
    <property type="match status" value="1"/>
</dbReference>
<organism evidence="3 4">
    <name type="scientific">Janthinobacterium lividum</name>
    <dbReference type="NCBI Taxonomy" id="29581"/>
    <lineage>
        <taxon>Bacteria</taxon>
        <taxon>Pseudomonadati</taxon>
        <taxon>Pseudomonadota</taxon>
        <taxon>Betaproteobacteria</taxon>
        <taxon>Burkholderiales</taxon>
        <taxon>Oxalobacteraceae</taxon>
        <taxon>Janthinobacterium</taxon>
    </lineage>
</organism>
<name>A0A1S1UFF4_9BURK</name>
<feature type="domain" description="EamA" evidence="2">
    <location>
        <begin position="9"/>
        <end position="141"/>
    </location>
</feature>
<reference evidence="3 4" key="1">
    <citation type="submission" date="2015-06" db="EMBL/GenBank/DDBJ databases">
        <title>Draft genome sequencing of a biphenyl-degrading bacterium, Janthinobacterium lividum MEG1.</title>
        <authorList>
            <person name="Shimodaira J."/>
            <person name="Hatta T."/>
        </authorList>
    </citation>
    <scope>NUCLEOTIDE SEQUENCE [LARGE SCALE GENOMIC DNA]</scope>
    <source>
        <strain evidence="3 4">MEG1</strain>
    </source>
</reference>
<feature type="transmembrane region" description="Helical" evidence="1">
    <location>
        <begin position="36"/>
        <end position="55"/>
    </location>
</feature>
<feature type="transmembrane region" description="Helical" evidence="1">
    <location>
        <begin position="6"/>
        <end position="24"/>
    </location>
</feature>
<dbReference type="Gene3D" id="1.10.3730.20">
    <property type="match status" value="1"/>
</dbReference>
<dbReference type="GO" id="GO:0016020">
    <property type="term" value="C:membrane"/>
    <property type="evidence" value="ECO:0007669"/>
    <property type="project" value="InterPro"/>
</dbReference>
<dbReference type="Proteomes" id="UP000179840">
    <property type="component" value="Unassembled WGS sequence"/>
</dbReference>
<evidence type="ECO:0000313" key="3">
    <source>
        <dbReference type="EMBL" id="OHV99095.1"/>
    </source>
</evidence>
<keyword evidence="1" id="KW-1133">Transmembrane helix</keyword>
<feature type="transmembrane region" description="Helical" evidence="1">
    <location>
        <begin position="67"/>
        <end position="86"/>
    </location>
</feature>
<evidence type="ECO:0000313" key="4">
    <source>
        <dbReference type="Proteomes" id="UP000179840"/>
    </source>
</evidence>
<feature type="transmembrane region" description="Helical" evidence="1">
    <location>
        <begin position="98"/>
        <end position="118"/>
    </location>
</feature>
<dbReference type="AlphaFoldDB" id="A0A1S1UFF4"/>
<accession>A0A1S1UFF4</accession>
<comment type="caution">
    <text evidence="3">The sequence shown here is derived from an EMBL/GenBank/DDBJ whole genome shotgun (WGS) entry which is preliminary data.</text>
</comment>
<dbReference type="EMBL" id="LFKP01000001">
    <property type="protein sequence ID" value="OHV99095.1"/>
    <property type="molecule type" value="Genomic_DNA"/>
</dbReference>
<dbReference type="InterPro" id="IPR037185">
    <property type="entry name" value="EmrE-like"/>
</dbReference>
<dbReference type="Pfam" id="PF00892">
    <property type="entry name" value="EamA"/>
    <property type="match status" value="1"/>
</dbReference>
<dbReference type="InterPro" id="IPR000620">
    <property type="entry name" value="EamA_dom"/>
</dbReference>
<evidence type="ECO:0000259" key="2">
    <source>
        <dbReference type="Pfam" id="PF00892"/>
    </source>
</evidence>
<evidence type="ECO:0000256" key="1">
    <source>
        <dbReference type="SAM" id="Phobius"/>
    </source>
</evidence>
<proteinExistence type="predicted"/>
<gene>
    <name evidence="3" type="ORF">AKG95_01075</name>
</gene>